<comment type="subcellular location">
    <subcellularLocation>
        <location evidence="1">Secreted</location>
    </subcellularLocation>
</comment>
<keyword evidence="6" id="KW-1133">Transmembrane helix</keyword>
<dbReference type="HOGENOM" id="CLU_475800_0_0_1"/>
<feature type="transmembrane region" description="Helical" evidence="6">
    <location>
        <begin position="427"/>
        <end position="453"/>
    </location>
</feature>
<dbReference type="GO" id="GO:0005576">
    <property type="term" value="C:extracellular region"/>
    <property type="evidence" value="ECO:0007669"/>
    <property type="project" value="UniProtKB-SubCell"/>
</dbReference>
<reference evidence="10" key="2">
    <citation type="submission" date="2015-01" db="EMBL/GenBank/DDBJ databases">
        <title>Evolutionary Origins and Diversification of the Mycorrhizal Mutualists.</title>
        <authorList>
            <consortium name="DOE Joint Genome Institute"/>
            <consortium name="Mycorrhizal Genomics Consortium"/>
            <person name="Kohler A."/>
            <person name="Kuo A."/>
            <person name="Nagy L.G."/>
            <person name="Floudas D."/>
            <person name="Copeland A."/>
            <person name="Barry K.W."/>
            <person name="Cichocki N."/>
            <person name="Veneault-Fourrey C."/>
            <person name="LaButti K."/>
            <person name="Lindquist E.A."/>
            <person name="Lipzen A."/>
            <person name="Lundell T."/>
            <person name="Morin E."/>
            <person name="Murat C."/>
            <person name="Riley R."/>
            <person name="Ohm R."/>
            <person name="Sun H."/>
            <person name="Tunlid A."/>
            <person name="Henrissat B."/>
            <person name="Grigoriev I.V."/>
            <person name="Hibbett D.S."/>
            <person name="Martin F."/>
        </authorList>
    </citation>
    <scope>NUCLEOTIDE SEQUENCE [LARGE SCALE GENOMIC DNA]</scope>
    <source>
        <strain evidence="10">MAFF 305830</strain>
    </source>
</reference>
<keyword evidence="4" id="KW-1015">Disulfide bond</keyword>
<evidence type="ECO:0000256" key="4">
    <source>
        <dbReference type="ARBA" id="ARBA00023157"/>
    </source>
</evidence>
<organism evidence="9 10">
    <name type="scientific">Serendipita vermifera MAFF 305830</name>
    <dbReference type="NCBI Taxonomy" id="933852"/>
    <lineage>
        <taxon>Eukaryota</taxon>
        <taxon>Fungi</taxon>
        <taxon>Dikarya</taxon>
        <taxon>Basidiomycota</taxon>
        <taxon>Agaricomycotina</taxon>
        <taxon>Agaricomycetes</taxon>
        <taxon>Sebacinales</taxon>
        <taxon>Serendipitaceae</taxon>
        <taxon>Serendipita</taxon>
    </lineage>
</organism>
<feature type="region of interest" description="Disordered" evidence="5">
    <location>
        <begin position="164"/>
        <end position="287"/>
    </location>
</feature>
<evidence type="ECO:0000256" key="7">
    <source>
        <dbReference type="SAM" id="SignalP"/>
    </source>
</evidence>
<feature type="domain" description="CFEM" evidence="8">
    <location>
        <begin position="7"/>
        <end position="122"/>
    </location>
</feature>
<dbReference type="PROSITE" id="PS52012">
    <property type="entry name" value="CFEM"/>
    <property type="match status" value="1"/>
</dbReference>
<dbReference type="InterPro" id="IPR008427">
    <property type="entry name" value="Extracellular_membr_CFEM_dom"/>
</dbReference>
<evidence type="ECO:0000256" key="6">
    <source>
        <dbReference type="SAM" id="Phobius"/>
    </source>
</evidence>
<feature type="compositionally biased region" description="Polar residues" evidence="5">
    <location>
        <begin position="195"/>
        <end position="211"/>
    </location>
</feature>
<keyword evidence="10" id="KW-1185">Reference proteome</keyword>
<dbReference type="Proteomes" id="UP000054097">
    <property type="component" value="Unassembled WGS sequence"/>
</dbReference>
<feature type="chain" id="PRO_5002161787" description="CFEM domain-containing protein" evidence="7">
    <location>
        <begin position="22"/>
        <end position="573"/>
    </location>
</feature>
<feature type="compositionally biased region" description="Low complexity" evidence="5">
    <location>
        <begin position="108"/>
        <end position="120"/>
    </location>
</feature>
<gene>
    <name evidence="9" type="ORF">M408DRAFT_323425</name>
</gene>
<dbReference type="SMART" id="SM00747">
    <property type="entry name" value="CFEM"/>
    <property type="match status" value="1"/>
</dbReference>
<evidence type="ECO:0000313" key="10">
    <source>
        <dbReference type="Proteomes" id="UP000054097"/>
    </source>
</evidence>
<evidence type="ECO:0000256" key="2">
    <source>
        <dbReference type="ARBA" id="ARBA00022525"/>
    </source>
</evidence>
<dbReference type="OrthoDB" id="3265376at2759"/>
<evidence type="ECO:0000256" key="1">
    <source>
        <dbReference type="ARBA" id="ARBA00004613"/>
    </source>
</evidence>
<dbReference type="EMBL" id="KN824284">
    <property type="protein sequence ID" value="KIM30601.1"/>
    <property type="molecule type" value="Genomic_DNA"/>
</dbReference>
<feature type="compositionally biased region" description="Low complexity" evidence="5">
    <location>
        <begin position="267"/>
        <end position="287"/>
    </location>
</feature>
<feature type="compositionally biased region" description="Low complexity" evidence="5">
    <location>
        <begin position="212"/>
        <end position="232"/>
    </location>
</feature>
<sequence length="573" mass="57576">MRGTSLIVSCILLATATSTSALLLWRRQDLQPPTCAVVCLNTDTSNVTLDGCIDLSTTCLCQSTDYVQGVIDCFATQCPIHDDVLAAIQFTTSFCGVAGVNTPAGLTTPLTQLQPSTNTPIAGTSDPPANPATSTDVPSTTGSIPPCVLDCTTTSLEAGGCTAPAGGASTTPDAVTTNPPATPALSISDPPAISAPNTEASSTTPANPVSQEPSTPESRTTPTPTVDPPTTTNVGTDSPPTTPAASTAVLPPTPASLVGQDPSTSESPDSTRGPTSTTTGGVNNGSDVVDVVASVSPWDPRIAYSPEDAWAVTTSESSIGNCHNGTRVATVTGATIAFPFEGLGKQVAALICNGSKSGNYSVNVDGIPVANLNGYKDPNVGGNECILAPTFGSKAANAGGGTAVEFGGFIYLGPHAFGTDQGSKPNIAAIIGGIVGGVVGGILIIILIVVIVVRKRRNRRVDGAPAAVHTISASTGTPYSTVPTTEYYDPYASSGYGPSHYPNPTSGGPQPAPAWTQTNEGPFGSGTSIVLVRPGSPVANPSSTSSRSNVGFHTAGFASGVKLALFGVALNSF</sequence>
<feature type="compositionally biased region" description="Polar residues" evidence="5">
    <location>
        <begin position="131"/>
        <end position="143"/>
    </location>
</feature>
<dbReference type="STRING" id="933852.A0A0C3BGN4"/>
<feature type="region of interest" description="Disordered" evidence="5">
    <location>
        <begin position="498"/>
        <end position="519"/>
    </location>
</feature>
<keyword evidence="2" id="KW-0964">Secreted</keyword>
<feature type="signal peptide" evidence="7">
    <location>
        <begin position="1"/>
        <end position="21"/>
    </location>
</feature>
<name>A0A0C3BGN4_SERVB</name>
<feature type="region of interest" description="Disordered" evidence="5">
    <location>
        <begin position="108"/>
        <end position="143"/>
    </location>
</feature>
<reference evidence="9 10" key="1">
    <citation type="submission" date="2014-04" db="EMBL/GenBank/DDBJ databases">
        <authorList>
            <consortium name="DOE Joint Genome Institute"/>
            <person name="Kuo A."/>
            <person name="Zuccaro A."/>
            <person name="Kohler A."/>
            <person name="Nagy L.G."/>
            <person name="Floudas D."/>
            <person name="Copeland A."/>
            <person name="Barry K.W."/>
            <person name="Cichocki N."/>
            <person name="Veneault-Fourrey C."/>
            <person name="LaButti K."/>
            <person name="Lindquist E.A."/>
            <person name="Lipzen A."/>
            <person name="Lundell T."/>
            <person name="Morin E."/>
            <person name="Murat C."/>
            <person name="Sun H."/>
            <person name="Tunlid A."/>
            <person name="Henrissat B."/>
            <person name="Grigoriev I.V."/>
            <person name="Hibbett D.S."/>
            <person name="Martin F."/>
            <person name="Nordberg H.P."/>
            <person name="Cantor M.N."/>
            <person name="Hua S.X."/>
        </authorList>
    </citation>
    <scope>NUCLEOTIDE SEQUENCE [LARGE SCALE GENOMIC DNA]</scope>
    <source>
        <strain evidence="9 10">MAFF 305830</strain>
    </source>
</reference>
<keyword evidence="6" id="KW-0812">Transmembrane</keyword>
<evidence type="ECO:0000313" key="9">
    <source>
        <dbReference type="EMBL" id="KIM30601.1"/>
    </source>
</evidence>
<proteinExistence type="predicted"/>
<evidence type="ECO:0000259" key="8">
    <source>
        <dbReference type="PROSITE" id="PS52012"/>
    </source>
</evidence>
<protein>
    <recommendedName>
        <fullName evidence="8">CFEM domain-containing protein</fullName>
    </recommendedName>
</protein>
<dbReference type="AlphaFoldDB" id="A0A0C3BGN4"/>
<feature type="compositionally biased region" description="Polar residues" evidence="5">
    <location>
        <begin position="168"/>
        <end position="179"/>
    </location>
</feature>
<keyword evidence="6" id="KW-0472">Membrane</keyword>
<evidence type="ECO:0000256" key="3">
    <source>
        <dbReference type="ARBA" id="ARBA00022729"/>
    </source>
</evidence>
<evidence type="ECO:0000256" key="5">
    <source>
        <dbReference type="SAM" id="MobiDB-lite"/>
    </source>
</evidence>
<accession>A0A0C3BGN4</accession>
<dbReference type="Pfam" id="PF05730">
    <property type="entry name" value="CFEM"/>
    <property type="match status" value="1"/>
</dbReference>
<keyword evidence="3 7" id="KW-0732">Signal</keyword>